<evidence type="ECO:0000259" key="8">
    <source>
        <dbReference type="PROSITE" id="PS50045"/>
    </source>
</evidence>
<proteinExistence type="predicted"/>
<dbReference type="CDD" id="cd00009">
    <property type="entry name" value="AAA"/>
    <property type="match status" value="1"/>
</dbReference>
<dbReference type="SMART" id="SM00382">
    <property type="entry name" value="AAA"/>
    <property type="match status" value="1"/>
</dbReference>
<dbReference type="CDD" id="cd17549">
    <property type="entry name" value="REC_DctD-like"/>
    <property type="match status" value="1"/>
</dbReference>
<dbReference type="InterPro" id="IPR011006">
    <property type="entry name" value="CheY-like_superfamily"/>
</dbReference>
<evidence type="ECO:0000313" key="10">
    <source>
        <dbReference type="EMBL" id="TXC73759.1"/>
    </source>
</evidence>
<evidence type="ECO:0000313" key="11">
    <source>
        <dbReference type="Proteomes" id="UP000321129"/>
    </source>
</evidence>
<dbReference type="Pfam" id="PF02954">
    <property type="entry name" value="HTH_8"/>
    <property type="match status" value="1"/>
</dbReference>
<dbReference type="InterPro" id="IPR009057">
    <property type="entry name" value="Homeodomain-like_sf"/>
</dbReference>
<feature type="domain" description="Sigma-54 factor interaction" evidence="8">
    <location>
        <begin position="146"/>
        <end position="371"/>
    </location>
</feature>
<dbReference type="InterPro" id="IPR002078">
    <property type="entry name" value="Sigma_54_int"/>
</dbReference>
<keyword evidence="3" id="KW-0067">ATP-binding</keyword>
<gene>
    <name evidence="10" type="ORF">FSZ31_03245</name>
</gene>
<dbReference type="SMART" id="SM00448">
    <property type="entry name" value="REC"/>
    <property type="match status" value="1"/>
</dbReference>
<keyword evidence="6" id="KW-0804">Transcription</keyword>
<dbReference type="Pfam" id="PF25601">
    <property type="entry name" value="AAA_lid_14"/>
    <property type="match status" value="1"/>
</dbReference>
<dbReference type="InterPro" id="IPR003593">
    <property type="entry name" value="AAA+_ATPase"/>
</dbReference>
<dbReference type="Pfam" id="PF00158">
    <property type="entry name" value="Sigma54_activat"/>
    <property type="match status" value="1"/>
</dbReference>
<feature type="domain" description="Response regulatory" evidence="9">
    <location>
        <begin position="8"/>
        <end position="122"/>
    </location>
</feature>
<accession>A0A5C6ULM3</accession>
<dbReference type="PANTHER" id="PTHR32071:SF57">
    <property type="entry name" value="C4-DICARBOXYLATE TRANSPORT TRANSCRIPTIONAL REGULATORY PROTEIN DCTD"/>
    <property type="match status" value="1"/>
</dbReference>
<evidence type="ECO:0000256" key="2">
    <source>
        <dbReference type="ARBA" id="ARBA00022741"/>
    </source>
</evidence>
<dbReference type="GO" id="GO:0000160">
    <property type="term" value="P:phosphorelay signal transduction system"/>
    <property type="evidence" value="ECO:0007669"/>
    <property type="project" value="UniProtKB-KW"/>
</dbReference>
<dbReference type="Pfam" id="PF00072">
    <property type="entry name" value="Response_reg"/>
    <property type="match status" value="1"/>
</dbReference>
<dbReference type="PANTHER" id="PTHR32071">
    <property type="entry name" value="TRANSCRIPTIONAL REGULATORY PROTEIN"/>
    <property type="match status" value="1"/>
</dbReference>
<reference evidence="10 11" key="1">
    <citation type="submission" date="2019-08" db="EMBL/GenBank/DDBJ databases">
        <title>Sphingorhabdus soil sp. nov., isolated from arctic soil.</title>
        <authorList>
            <person name="Liu Y."/>
        </authorList>
    </citation>
    <scope>NUCLEOTIDE SEQUENCE [LARGE SCALE GENOMIC DNA]</scope>
    <source>
        <strain evidence="10 11">D-2Q-5-6</strain>
    </source>
</reference>
<comment type="caution">
    <text evidence="10">The sequence shown here is derived from an EMBL/GenBank/DDBJ whole genome shotgun (WGS) entry which is preliminary data.</text>
</comment>
<dbReference type="GO" id="GO:0043565">
    <property type="term" value="F:sequence-specific DNA binding"/>
    <property type="evidence" value="ECO:0007669"/>
    <property type="project" value="InterPro"/>
</dbReference>
<dbReference type="AlphaFoldDB" id="A0A5C6ULM3"/>
<evidence type="ECO:0000259" key="9">
    <source>
        <dbReference type="PROSITE" id="PS50110"/>
    </source>
</evidence>
<dbReference type="InterPro" id="IPR027417">
    <property type="entry name" value="P-loop_NTPase"/>
</dbReference>
<dbReference type="InterPro" id="IPR058031">
    <property type="entry name" value="AAA_lid_NorR"/>
</dbReference>
<dbReference type="GO" id="GO:0005524">
    <property type="term" value="F:ATP binding"/>
    <property type="evidence" value="ECO:0007669"/>
    <property type="project" value="UniProtKB-KW"/>
</dbReference>
<dbReference type="Gene3D" id="1.10.8.60">
    <property type="match status" value="1"/>
</dbReference>
<keyword evidence="5" id="KW-0805">Transcription regulation</keyword>
<dbReference type="InterPro" id="IPR001789">
    <property type="entry name" value="Sig_transdc_resp-reg_receiver"/>
</dbReference>
<dbReference type="SUPFAM" id="SSF52540">
    <property type="entry name" value="P-loop containing nucleoside triphosphate hydrolases"/>
    <property type="match status" value="1"/>
</dbReference>
<dbReference type="RefSeq" id="WP_147121596.1">
    <property type="nucleotide sequence ID" value="NZ_VOPY01000001.1"/>
</dbReference>
<dbReference type="PROSITE" id="PS50110">
    <property type="entry name" value="RESPONSE_REGULATORY"/>
    <property type="match status" value="1"/>
</dbReference>
<evidence type="ECO:0000256" key="5">
    <source>
        <dbReference type="ARBA" id="ARBA00023015"/>
    </source>
</evidence>
<keyword evidence="11" id="KW-1185">Reference proteome</keyword>
<sequence>MSDPAAIEVVFVEDDPALREAIVQALQLEGFTVDAFPAAEPALRRLSRDFEGVVVSDVRLPAMDGLEFFDAIRGIDDSLPVIFTTGHGDVAMAVSAMKQGAADFLSKPYAASALAKSIRRAAEKRSLVIENRKLREALRSHATTGLLGSSIEIERLNRLIAEVGRADIDLMITGPSGAGKSFVARRIHDLSPRHDRPFVTIEAGSWAHQDAELIIFGREPGSGLSRAGLIERARGGTLFLDDIETMPEQIQARMLSVVEQRSYLPIGASRPQATNVRIISAARNVSDGDATSRRVSLSLFHRLNGVTIALPPLASRRRDIAEIFRHFVAEFEREFDTAARPLTSAEWHHLASHDWPGNMHELRGYARIFVLDLSTDESLGLPGMGSPQSLKDRVAGFERALIENTMRECRGRIAAAERSLGIPRKTLYDKLAKHGLKASSFRT</sequence>
<feature type="modified residue" description="4-aspartylphosphate" evidence="7">
    <location>
        <position position="57"/>
    </location>
</feature>
<dbReference type="GO" id="GO:0006355">
    <property type="term" value="P:regulation of DNA-templated transcription"/>
    <property type="evidence" value="ECO:0007669"/>
    <property type="project" value="InterPro"/>
</dbReference>
<name>A0A5C6ULM3_9SPHN</name>
<protein>
    <submittedName>
        <fullName evidence="10">Sigma-54-dependent Fis family transcriptional regulator</fullName>
    </submittedName>
</protein>
<keyword evidence="1 7" id="KW-0597">Phosphoprotein</keyword>
<dbReference type="InterPro" id="IPR002197">
    <property type="entry name" value="HTH_Fis"/>
</dbReference>
<dbReference type="OrthoDB" id="9154941at2"/>
<evidence type="ECO:0000256" key="7">
    <source>
        <dbReference type="PROSITE-ProRule" id="PRU00169"/>
    </source>
</evidence>
<organism evidence="10 11">
    <name type="scientific">Flavisphingopyxis soli</name>
    <dbReference type="NCBI Taxonomy" id="2601267"/>
    <lineage>
        <taxon>Bacteria</taxon>
        <taxon>Pseudomonadati</taxon>
        <taxon>Pseudomonadota</taxon>
        <taxon>Alphaproteobacteria</taxon>
        <taxon>Sphingomonadales</taxon>
        <taxon>Sphingopyxidaceae</taxon>
        <taxon>Flavisphingopyxis</taxon>
    </lineage>
</organism>
<dbReference type="EMBL" id="VOPY01000001">
    <property type="protein sequence ID" value="TXC73759.1"/>
    <property type="molecule type" value="Genomic_DNA"/>
</dbReference>
<evidence type="ECO:0000256" key="4">
    <source>
        <dbReference type="ARBA" id="ARBA00023012"/>
    </source>
</evidence>
<dbReference type="PROSITE" id="PS50045">
    <property type="entry name" value="SIGMA54_INTERACT_4"/>
    <property type="match status" value="1"/>
</dbReference>
<evidence type="ECO:0000256" key="6">
    <source>
        <dbReference type="ARBA" id="ARBA00023163"/>
    </source>
</evidence>
<dbReference type="FunFam" id="3.40.50.2300:FF:000018">
    <property type="entry name" value="DNA-binding transcriptional regulator NtrC"/>
    <property type="match status" value="1"/>
</dbReference>
<evidence type="ECO:0000256" key="1">
    <source>
        <dbReference type="ARBA" id="ARBA00022553"/>
    </source>
</evidence>
<dbReference type="Gene3D" id="3.40.50.2300">
    <property type="match status" value="1"/>
</dbReference>
<dbReference type="Gene3D" id="3.40.50.300">
    <property type="entry name" value="P-loop containing nucleotide triphosphate hydrolases"/>
    <property type="match status" value="1"/>
</dbReference>
<dbReference type="SUPFAM" id="SSF46689">
    <property type="entry name" value="Homeodomain-like"/>
    <property type="match status" value="1"/>
</dbReference>
<keyword evidence="2" id="KW-0547">Nucleotide-binding</keyword>
<dbReference type="Gene3D" id="1.10.10.60">
    <property type="entry name" value="Homeodomain-like"/>
    <property type="match status" value="1"/>
</dbReference>
<dbReference type="Proteomes" id="UP000321129">
    <property type="component" value="Unassembled WGS sequence"/>
</dbReference>
<keyword evidence="4" id="KW-0902">Two-component regulatory system</keyword>
<dbReference type="SUPFAM" id="SSF52172">
    <property type="entry name" value="CheY-like"/>
    <property type="match status" value="1"/>
</dbReference>
<evidence type="ECO:0000256" key="3">
    <source>
        <dbReference type="ARBA" id="ARBA00022840"/>
    </source>
</evidence>